<reference evidence="2" key="1">
    <citation type="journal article" date="2020" name="Stud. Mycol.">
        <title>101 Dothideomycetes genomes: a test case for predicting lifestyles and emergence of pathogens.</title>
        <authorList>
            <person name="Haridas S."/>
            <person name="Albert R."/>
            <person name="Binder M."/>
            <person name="Bloem J."/>
            <person name="Labutti K."/>
            <person name="Salamov A."/>
            <person name="Andreopoulos B."/>
            <person name="Baker S."/>
            <person name="Barry K."/>
            <person name="Bills G."/>
            <person name="Bluhm B."/>
            <person name="Cannon C."/>
            <person name="Castanera R."/>
            <person name="Culley D."/>
            <person name="Daum C."/>
            <person name="Ezra D."/>
            <person name="Gonzalez J."/>
            <person name="Henrissat B."/>
            <person name="Kuo A."/>
            <person name="Liang C."/>
            <person name="Lipzen A."/>
            <person name="Lutzoni F."/>
            <person name="Magnuson J."/>
            <person name="Mondo S."/>
            <person name="Nolan M."/>
            <person name="Ohm R."/>
            <person name="Pangilinan J."/>
            <person name="Park H.-J."/>
            <person name="Ramirez L."/>
            <person name="Alfaro M."/>
            <person name="Sun H."/>
            <person name="Tritt A."/>
            <person name="Yoshinaga Y."/>
            <person name="Zwiers L.-H."/>
            <person name="Turgeon B."/>
            <person name="Goodwin S."/>
            <person name="Spatafora J."/>
            <person name="Crous P."/>
            <person name="Grigoriev I."/>
        </authorList>
    </citation>
    <scope>NUCLEOTIDE SEQUENCE</scope>
    <source>
        <strain evidence="2">CBS 116005</strain>
    </source>
</reference>
<evidence type="ECO:0008006" key="4">
    <source>
        <dbReference type="Google" id="ProtNLM"/>
    </source>
</evidence>
<evidence type="ECO:0000256" key="1">
    <source>
        <dbReference type="SAM" id="SignalP"/>
    </source>
</evidence>
<sequence length="95" mass="10205">MHVSLQICLLVTALSRIPAVRSEECSQFRAGEFRCSGQILQQCVDVHPGFQWLSSKNCGADTNCQCALNSEKNPPFGCFINGSPRQGGCGKDIGG</sequence>
<protein>
    <recommendedName>
        <fullName evidence="4">Extracellular membrane protein CFEM domain-containing protein</fullName>
    </recommendedName>
</protein>
<evidence type="ECO:0000313" key="2">
    <source>
        <dbReference type="EMBL" id="KAF2772442.1"/>
    </source>
</evidence>
<keyword evidence="1" id="KW-0732">Signal</keyword>
<organism evidence="2 3">
    <name type="scientific">Teratosphaeria nubilosa</name>
    <dbReference type="NCBI Taxonomy" id="161662"/>
    <lineage>
        <taxon>Eukaryota</taxon>
        <taxon>Fungi</taxon>
        <taxon>Dikarya</taxon>
        <taxon>Ascomycota</taxon>
        <taxon>Pezizomycotina</taxon>
        <taxon>Dothideomycetes</taxon>
        <taxon>Dothideomycetidae</taxon>
        <taxon>Mycosphaerellales</taxon>
        <taxon>Teratosphaeriaceae</taxon>
        <taxon>Teratosphaeria</taxon>
    </lineage>
</organism>
<dbReference type="EMBL" id="ML995815">
    <property type="protein sequence ID" value="KAF2772442.1"/>
    <property type="molecule type" value="Genomic_DNA"/>
</dbReference>
<feature type="chain" id="PRO_5026132232" description="Extracellular membrane protein CFEM domain-containing protein" evidence="1">
    <location>
        <begin position="23"/>
        <end position="95"/>
    </location>
</feature>
<proteinExistence type="predicted"/>
<accession>A0A6G1LIP3</accession>
<feature type="signal peptide" evidence="1">
    <location>
        <begin position="1"/>
        <end position="22"/>
    </location>
</feature>
<dbReference type="Proteomes" id="UP000799436">
    <property type="component" value="Unassembled WGS sequence"/>
</dbReference>
<dbReference type="AlphaFoldDB" id="A0A6G1LIP3"/>
<keyword evidence="3" id="KW-1185">Reference proteome</keyword>
<gene>
    <name evidence="2" type="ORF">EJ03DRAFT_204261</name>
</gene>
<evidence type="ECO:0000313" key="3">
    <source>
        <dbReference type="Proteomes" id="UP000799436"/>
    </source>
</evidence>
<name>A0A6G1LIP3_9PEZI</name>